<gene>
    <name evidence="8" type="ORF">D1164_17065</name>
</gene>
<dbReference type="PANTHER" id="PTHR30026:SF20">
    <property type="entry name" value="OUTER MEMBRANE PROTEIN TOLC"/>
    <property type="match status" value="1"/>
</dbReference>
<dbReference type="SUPFAM" id="SSF56954">
    <property type="entry name" value="Outer membrane efflux proteins (OEP)"/>
    <property type="match status" value="1"/>
</dbReference>
<dbReference type="Proteomes" id="UP000266441">
    <property type="component" value="Unassembled WGS sequence"/>
</dbReference>
<evidence type="ECO:0000256" key="3">
    <source>
        <dbReference type="ARBA" id="ARBA00022448"/>
    </source>
</evidence>
<dbReference type="GO" id="GO:0015288">
    <property type="term" value="F:porin activity"/>
    <property type="evidence" value="ECO:0007669"/>
    <property type="project" value="TreeGrafter"/>
</dbReference>
<dbReference type="GO" id="GO:1990281">
    <property type="term" value="C:efflux pump complex"/>
    <property type="evidence" value="ECO:0007669"/>
    <property type="project" value="TreeGrafter"/>
</dbReference>
<keyword evidence="7" id="KW-0998">Cell outer membrane</keyword>
<name>A0A399D057_9BACT</name>
<keyword evidence="3" id="KW-0813">Transport</keyword>
<dbReference type="OrthoDB" id="9771205at2"/>
<dbReference type="InterPro" id="IPR003423">
    <property type="entry name" value="OMP_efflux"/>
</dbReference>
<evidence type="ECO:0000256" key="6">
    <source>
        <dbReference type="ARBA" id="ARBA00023136"/>
    </source>
</evidence>
<evidence type="ECO:0000256" key="1">
    <source>
        <dbReference type="ARBA" id="ARBA00004442"/>
    </source>
</evidence>
<evidence type="ECO:0000256" key="4">
    <source>
        <dbReference type="ARBA" id="ARBA00022452"/>
    </source>
</evidence>
<dbReference type="Pfam" id="PF02321">
    <property type="entry name" value="OEP"/>
    <property type="match status" value="1"/>
</dbReference>
<evidence type="ECO:0000313" key="9">
    <source>
        <dbReference type="Proteomes" id="UP000266441"/>
    </source>
</evidence>
<reference evidence="8 9" key="1">
    <citation type="journal article" date="2015" name="Int. J. Syst. Evol. Microbiol.">
        <title>Mariniphaga sediminis sp. nov., isolated from coastal sediment.</title>
        <authorList>
            <person name="Wang F.Q."/>
            <person name="Shen Q.Y."/>
            <person name="Chen G.J."/>
            <person name="Du Z.J."/>
        </authorList>
    </citation>
    <scope>NUCLEOTIDE SEQUENCE [LARGE SCALE GENOMIC DNA]</scope>
    <source>
        <strain evidence="8 9">SY21</strain>
    </source>
</reference>
<organism evidence="8 9">
    <name type="scientific">Mariniphaga sediminis</name>
    <dbReference type="NCBI Taxonomy" id="1628158"/>
    <lineage>
        <taxon>Bacteria</taxon>
        <taxon>Pseudomonadati</taxon>
        <taxon>Bacteroidota</taxon>
        <taxon>Bacteroidia</taxon>
        <taxon>Marinilabiliales</taxon>
        <taxon>Prolixibacteraceae</taxon>
        <taxon>Mariniphaga</taxon>
    </lineage>
</organism>
<dbReference type="PANTHER" id="PTHR30026">
    <property type="entry name" value="OUTER MEMBRANE PROTEIN TOLC"/>
    <property type="match status" value="1"/>
</dbReference>
<dbReference type="Gene3D" id="1.20.1600.10">
    <property type="entry name" value="Outer membrane efflux proteins (OEP)"/>
    <property type="match status" value="1"/>
</dbReference>
<evidence type="ECO:0000313" key="8">
    <source>
        <dbReference type="EMBL" id="RIH64041.1"/>
    </source>
</evidence>
<sequence length="458" mass="52373">MRVTSIILKNLLMIKRLIPVFLIFIIAENSSGQEIYDLSRCVTTGLEQNFSVKVARNEKAISDNNYTRGNAGFLPTVSTTNRFGGNLTSTTQNMNDDSQRISSGIHNTTGSAALNLNMTIFNGLNVQTTYQKLDELKQVGELNTQMAMENLVAQIVAEYYYYIQQLNYQNNMEYAVSLSRERVRIDEDRYLLGASSKLELLQSIVYLNEDSSRLARQNEAILESEVRLKKLMALENLEERIALQDTSIAINPDLHYAELLELTLDLNTSLQVAKKDQQISELDYKIIASRSYPYLNLSSGYNYSYRGYGTGTISDYGELALNNQQTRTFNYGLTLGMDIFDGFNRRREKANARIAAENRMYRYQEIEQNIKAELLTVYYAYENNLRLVQMEEQNLDVARENLEIALERYRLGALSGLELREVQKSLLDAEERLISVKFQTKIAEISLLQIAGKVMDYV</sequence>
<evidence type="ECO:0000256" key="7">
    <source>
        <dbReference type="ARBA" id="ARBA00023237"/>
    </source>
</evidence>
<accession>A0A399D057</accession>
<keyword evidence="9" id="KW-1185">Reference proteome</keyword>
<dbReference type="InterPro" id="IPR051906">
    <property type="entry name" value="TolC-like"/>
</dbReference>
<evidence type="ECO:0000256" key="2">
    <source>
        <dbReference type="ARBA" id="ARBA00007613"/>
    </source>
</evidence>
<keyword evidence="5" id="KW-0812">Transmembrane</keyword>
<dbReference type="EMBL" id="QWET01000014">
    <property type="protein sequence ID" value="RIH64041.1"/>
    <property type="molecule type" value="Genomic_DNA"/>
</dbReference>
<keyword evidence="6" id="KW-0472">Membrane</keyword>
<comment type="similarity">
    <text evidence="2">Belongs to the outer membrane factor (OMF) (TC 1.B.17) family.</text>
</comment>
<dbReference type="AlphaFoldDB" id="A0A399D057"/>
<comment type="subcellular location">
    <subcellularLocation>
        <location evidence="1">Cell outer membrane</location>
    </subcellularLocation>
</comment>
<keyword evidence="4" id="KW-1134">Transmembrane beta strand</keyword>
<proteinExistence type="inferred from homology"/>
<comment type="caution">
    <text evidence="8">The sequence shown here is derived from an EMBL/GenBank/DDBJ whole genome shotgun (WGS) entry which is preliminary data.</text>
</comment>
<dbReference type="GO" id="GO:0009279">
    <property type="term" value="C:cell outer membrane"/>
    <property type="evidence" value="ECO:0007669"/>
    <property type="project" value="UniProtKB-SubCell"/>
</dbReference>
<evidence type="ECO:0000256" key="5">
    <source>
        <dbReference type="ARBA" id="ARBA00022692"/>
    </source>
</evidence>
<protein>
    <submittedName>
        <fullName evidence="8">TolC family protein</fullName>
    </submittedName>
</protein>
<dbReference type="GO" id="GO:0015562">
    <property type="term" value="F:efflux transmembrane transporter activity"/>
    <property type="evidence" value="ECO:0007669"/>
    <property type="project" value="InterPro"/>
</dbReference>